<dbReference type="InterPro" id="IPR029058">
    <property type="entry name" value="AB_hydrolase_fold"/>
</dbReference>
<protein>
    <recommendedName>
        <fullName evidence="3">Alpha/beta hydrolase fold-3 domain-containing protein</fullName>
    </recommendedName>
</protein>
<dbReference type="OrthoDB" id="9806180at2"/>
<dbReference type="EMBL" id="LLWF02000013">
    <property type="protein sequence ID" value="ONH84061.1"/>
    <property type="molecule type" value="Genomic_DNA"/>
</dbReference>
<gene>
    <name evidence="4" type="ORF">APZ41_006420</name>
</gene>
<evidence type="ECO:0000256" key="2">
    <source>
        <dbReference type="ARBA" id="ARBA00022801"/>
    </source>
</evidence>
<evidence type="ECO:0000256" key="1">
    <source>
        <dbReference type="ARBA" id="ARBA00010515"/>
    </source>
</evidence>
<proteinExistence type="inferred from homology"/>
<organism evidence="4 5">
    <name type="scientific">Roseomonas mucosa</name>
    <dbReference type="NCBI Taxonomy" id="207340"/>
    <lineage>
        <taxon>Bacteria</taxon>
        <taxon>Pseudomonadati</taxon>
        <taxon>Pseudomonadota</taxon>
        <taxon>Alphaproteobacteria</taxon>
        <taxon>Acetobacterales</taxon>
        <taxon>Roseomonadaceae</taxon>
        <taxon>Roseomonas</taxon>
    </lineage>
</organism>
<feature type="domain" description="Alpha/beta hydrolase fold-3" evidence="3">
    <location>
        <begin position="79"/>
        <end position="283"/>
    </location>
</feature>
<dbReference type="GO" id="GO:0016787">
    <property type="term" value="F:hydrolase activity"/>
    <property type="evidence" value="ECO:0007669"/>
    <property type="project" value="UniProtKB-KW"/>
</dbReference>
<dbReference type="AlphaFoldDB" id="A0A1S8D6Y7"/>
<comment type="similarity">
    <text evidence="1">Belongs to the 'GDXG' lipolytic enzyme family.</text>
</comment>
<name>A0A1S8D6Y7_9PROT</name>
<dbReference type="FunFam" id="3.40.50.1820:FF:000089">
    <property type="entry name" value="Alpha/beta hydrolase"/>
    <property type="match status" value="1"/>
</dbReference>
<dbReference type="PANTHER" id="PTHR48081:SF8">
    <property type="entry name" value="ALPHA_BETA HYDROLASE FOLD-3 DOMAIN-CONTAINING PROTEIN-RELATED"/>
    <property type="match status" value="1"/>
</dbReference>
<reference evidence="4" key="1">
    <citation type="submission" date="2016-12" db="EMBL/GenBank/DDBJ databases">
        <title>Draft genome sequence of Roseomonas mucosa strain AU37, isolated from a peripheral intravenous catheter.</title>
        <authorList>
            <person name="Choudhury M.A."/>
            <person name="Sidjabat H.E."/>
            <person name="Wailan A.M."/>
            <person name="Zhang L."/>
            <person name="Marsh N.M."/>
            <person name="Rickard C.M."/>
            <person name="Davies M."/>
            <person name="Mcmillan D.J."/>
        </authorList>
    </citation>
    <scope>NUCLEOTIDE SEQUENCE [LARGE SCALE GENOMIC DNA]</scope>
    <source>
        <strain evidence="4">AU37</strain>
    </source>
</reference>
<accession>A0A1S8D6Y7</accession>
<dbReference type="InterPro" id="IPR050300">
    <property type="entry name" value="GDXG_lipolytic_enzyme"/>
</dbReference>
<evidence type="ECO:0000313" key="4">
    <source>
        <dbReference type="EMBL" id="ONH84061.1"/>
    </source>
</evidence>
<dbReference type="PANTHER" id="PTHR48081">
    <property type="entry name" value="AB HYDROLASE SUPERFAMILY PROTEIN C4A8.06C"/>
    <property type="match status" value="1"/>
</dbReference>
<dbReference type="Gene3D" id="3.40.50.1820">
    <property type="entry name" value="alpha/beta hydrolase"/>
    <property type="match status" value="1"/>
</dbReference>
<evidence type="ECO:0000259" key="3">
    <source>
        <dbReference type="Pfam" id="PF07859"/>
    </source>
</evidence>
<evidence type="ECO:0000313" key="5">
    <source>
        <dbReference type="Proteomes" id="UP000054844"/>
    </source>
</evidence>
<sequence length="310" mass="33168">MALHPQTAAFLAAYNASAPVIDYDTVTAAELRALFSIPKPEIGSAGLRGVEDRTVPGPAGPVGVRIYTPEGDGPLPLTLFIHGGGFSIGDVDTTDGLCRVLAEEAGSLVVSVEYRRAPEAPFPAGLDDCWAALQWLAEHGSEIGGDPSRVAVAGNSSGGNFAAVLSQRATREGLPLRHQLLLFPVTDARMDHHSHQQCGEGYFLTAAMMRWFWRQYLQTTDDGLDPRTSPLLASDLSGLPPATVFTAEFDVLRDEGEDYARSLMRAGVPVRLKRWEGQIHDFILLRGSVDDAGAALREAAVALSESMGSE</sequence>
<keyword evidence="2" id="KW-0378">Hydrolase</keyword>
<comment type="caution">
    <text evidence="4">The sequence shown here is derived from an EMBL/GenBank/DDBJ whole genome shotgun (WGS) entry which is preliminary data.</text>
</comment>
<keyword evidence="5" id="KW-1185">Reference proteome</keyword>
<dbReference type="SUPFAM" id="SSF53474">
    <property type="entry name" value="alpha/beta-Hydrolases"/>
    <property type="match status" value="1"/>
</dbReference>
<dbReference type="STRING" id="207340.APZ41_006420"/>
<dbReference type="Proteomes" id="UP000054844">
    <property type="component" value="Unassembled WGS sequence"/>
</dbReference>
<dbReference type="InterPro" id="IPR013094">
    <property type="entry name" value="AB_hydrolase_3"/>
</dbReference>
<dbReference type="Pfam" id="PF07859">
    <property type="entry name" value="Abhydrolase_3"/>
    <property type="match status" value="1"/>
</dbReference>